<gene>
    <name evidence="1" type="ORF">ACH5RR_025902</name>
</gene>
<dbReference type="Proteomes" id="UP001630127">
    <property type="component" value="Unassembled WGS sequence"/>
</dbReference>
<evidence type="ECO:0000313" key="1">
    <source>
        <dbReference type="EMBL" id="KAL3513185.1"/>
    </source>
</evidence>
<comment type="caution">
    <text evidence="1">The sequence shown here is derived from an EMBL/GenBank/DDBJ whole genome shotgun (WGS) entry which is preliminary data.</text>
</comment>
<keyword evidence="2" id="KW-1185">Reference proteome</keyword>
<protein>
    <submittedName>
        <fullName evidence="1">Uncharacterized protein</fullName>
    </submittedName>
</protein>
<organism evidence="1 2">
    <name type="scientific">Cinchona calisaya</name>
    <dbReference type="NCBI Taxonomy" id="153742"/>
    <lineage>
        <taxon>Eukaryota</taxon>
        <taxon>Viridiplantae</taxon>
        <taxon>Streptophyta</taxon>
        <taxon>Embryophyta</taxon>
        <taxon>Tracheophyta</taxon>
        <taxon>Spermatophyta</taxon>
        <taxon>Magnoliopsida</taxon>
        <taxon>eudicotyledons</taxon>
        <taxon>Gunneridae</taxon>
        <taxon>Pentapetalae</taxon>
        <taxon>asterids</taxon>
        <taxon>lamiids</taxon>
        <taxon>Gentianales</taxon>
        <taxon>Rubiaceae</taxon>
        <taxon>Cinchonoideae</taxon>
        <taxon>Cinchoneae</taxon>
        <taxon>Cinchona</taxon>
    </lineage>
</organism>
<proteinExistence type="predicted"/>
<sequence length="155" mass="16982">MEGLTTATSVTKITEISDVASTISWRKYAAATAEQSENAVAEIDAIADPQSFLHDHRVPTLLDNVDLTLNMTRVYNSTTFEASKAFPNSITQHNQDVIPLDFKVNDGTCESSNFVLGLTSTTKTKANVEKTPLVMFKTMLGMEPMLLTNSSFDNN</sequence>
<accession>A0ABD2Z0Y5</accession>
<dbReference type="AlphaFoldDB" id="A0ABD2Z0Y5"/>
<name>A0ABD2Z0Y5_9GENT</name>
<evidence type="ECO:0000313" key="2">
    <source>
        <dbReference type="Proteomes" id="UP001630127"/>
    </source>
</evidence>
<dbReference type="EMBL" id="JBJUIK010000011">
    <property type="protein sequence ID" value="KAL3513185.1"/>
    <property type="molecule type" value="Genomic_DNA"/>
</dbReference>
<reference evidence="1 2" key="1">
    <citation type="submission" date="2024-11" db="EMBL/GenBank/DDBJ databases">
        <title>A near-complete genome assembly of Cinchona calisaya.</title>
        <authorList>
            <person name="Lian D.C."/>
            <person name="Zhao X.W."/>
            <person name="Wei L."/>
        </authorList>
    </citation>
    <scope>NUCLEOTIDE SEQUENCE [LARGE SCALE GENOMIC DNA]</scope>
    <source>
        <tissue evidence="1">Nenye</tissue>
    </source>
</reference>